<dbReference type="AlphaFoldDB" id="S3CNX1"/>
<name>S3CNX1_GLAL2</name>
<dbReference type="KEGG" id="glz:GLAREA_04211"/>
<keyword evidence="2" id="KW-0812">Transmembrane</keyword>
<accession>S3CNX1</accession>
<dbReference type="Proteomes" id="UP000016922">
    <property type="component" value="Unassembled WGS sequence"/>
</dbReference>
<sequence>MTTQSLLSRRILSYIHSPDLRTRTLITHIKCRPCVKSQIQLNSQARFASRKPSSSSPTVSKKVARGDPLVDREPKKPIFPERLLIYHAGTMRIVNLAGIKVVTIFVFAFFTIYAGPQFLYSKEDPSWVTAVVMLSGILPVAIVTYMSGPFVNFIHLRLPSYARASTEIMFRYSKALPKDAELDITTMNFLGKVQVSRMRVAELYPVKERMGLANYARDTTAINARRAWWKGKVVRQFGVHAGRSKIWGGEVWKNVASAISRNSKLK</sequence>
<dbReference type="HOGENOM" id="CLU_079418_1_0_1"/>
<feature type="transmembrane region" description="Helical" evidence="2">
    <location>
        <begin position="127"/>
        <end position="148"/>
    </location>
</feature>
<keyword evidence="4" id="KW-1185">Reference proteome</keyword>
<proteinExistence type="predicted"/>
<gene>
    <name evidence="3" type="ORF">GLAREA_04211</name>
</gene>
<dbReference type="GeneID" id="19463266"/>
<keyword evidence="2" id="KW-0472">Membrane</keyword>
<dbReference type="OrthoDB" id="2386090at2759"/>
<reference evidence="3 4" key="1">
    <citation type="journal article" date="2013" name="BMC Genomics">
        <title>Genomics-driven discovery of the pneumocandin biosynthetic gene cluster in the fungus Glarea lozoyensis.</title>
        <authorList>
            <person name="Chen L."/>
            <person name="Yue Q."/>
            <person name="Zhang X."/>
            <person name="Xiang M."/>
            <person name="Wang C."/>
            <person name="Li S."/>
            <person name="Che Y."/>
            <person name="Ortiz-Lopez F.J."/>
            <person name="Bills G.F."/>
            <person name="Liu X."/>
            <person name="An Z."/>
        </authorList>
    </citation>
    <scope>NUCLEOTIDE SEQUENCE [LARGE SCALE GENOMIC DNA]</scope>
    <source>
        <strain evidence="4">ATCC 20868 / MF5171</strain>
    </source>
</reference>
<keyword evidence="2" id="KW-1133">Transmembrane helix</keyword>
<organism evidence="3 4">
    <name type="scientific">Glarea lozoyensis (strain ATCC 20868 / MF5171)</name>
    <dbReference type="NCBI Taxonomy" id="1116229"/>
    <lineage>
        <taxon>Eukaryota</taxon>
        <taxon>Fungi</taxon>
        <taxon>Dikarya</taxon>
        <taxon>Ascomycota</taxon>
        <taxon>Pezizomycotina</taxon>
        <taxon>Leotiomycetes</taxon>
        <taxon>Helotiales</taxon>
        <taxon>Helotiaceae</taxon>
        <taxon>Glarea</taxon>
    </lineage>
</organism>
<feature type="region of interest" description="Disordered" evidence="1">
    <location>
        <begin position="45"/>
        <end position="66"/>
    </location>
</feature>
<feature type="transmembrane region" description="Helical" evidence="2">
    <location>
        <begin position="93"/>
        <end position="115"/>
    </location>
</feature>
<dbReference type="EMBL" id="KE145369">
    <property type="protein sequence ID" value="EPE27420.1"/>
    <property type="molecule type" value="Genomic_DNA"/>
</dbReference>
<protein>
    <submittedName>
        <fullName evidence="3">Uncharacterized protein</fullName>
    </submittedName>
</protein>
<evidence type="ECO:0000256" key="2">
    <source>
        <dbReference type="SAM" id="Phobius"/>
    </source>
</evidence>
<evidence type="ECO:0000256" key="1">
    <source>
        <dbReference type="SAM" id="MobiDB-lite"/>
    </source>
</evidence>
<feature type="compositionally biased region" description="Low complexity" evidence="1">
    <location>
        <begin position="50"/>
        <end position="61"/>
    </location>
</feature>
<dbReference type="OMA" id="PMLFVSY"/>
<dbReference type="RefSeq" id="XP_008084779.1">
    <property type="nucleotide sequence ID" value="XM_008086588.1"/>
</dbReference>
<dbReference type="eggNOG" id="ENOG502SB6P">
    <property type="taxonomic scope" value="Eukaryota"/>
</dbReference>
<evidence type="ECO:0000313" key="3">
    <source>
        <dbReference type="EMBL" id="EPE27420.1"/>
    </source>
</evidence>
<evidence type="ECO:0000313" key="4">
    <source>
        <dbReference type="Proteomes" id="UP000016922"/>
    </source>
</evidence>